<feature type="binding site" evidence="6">
    <location>
        <position position="613"/>
    </location>
    <ligand>
        <name>[4Fe-4S] cluster</name>
        <dbReference type="ChEBI" id="CHEBI:49883"/>
        <label>2</label>
    </ligand>
</feature>
<dbReference type="PROSITE" id="PS51379">
    <property type="entry name" value="4FE4S_FER_2"/>
    <property type="match status" value="2"/>
</dbReference>
<comment type="cofactor">
    <cofactor evidence="5 6">
        <name>[4Fe-4S] cluster</name>
        <dbReference type="ChEBI" id="CHEBI:49883"/>
    </cofactor>
    <text evidence="5 6">Binds 2 [4Fe-4S] clusters. In this family the first cluster has a non-standard and varying [4Fe-4S] binding motif CX(2)CX(2)CX(4-5)CP.</text>
</comment>
<comment type="catalytic activity">
    <reaction evidence="5">
        <text>indole-3-pyruvate + 2 oxidized [2Fe-2S]-[ferredoxin] + CoA = (indol-3-yl)acetyl-CoA + 2 reduced [2Fe-2S]-[ferredoxin] + CO2 + H(+)</text>
        <dbReference type="Rhea" id="RHEA:12645"/>
        <dbReference type="Rhea" id="RHEA-COMP:10000"/>
        <dbReference type="Rhea" id="RHEA-COMP:10001"/>
        <dbReference type="ChEBI" id="CHEBI:15378"/>
        <dbReference type="ChEBI" id="CHEBI:16526"/>
        <dbReference type="ChEBI" id="CHEBI:17640"/>
        <dbReference type="ChEBI" id="CHEBI:33737"/>
        <dbReference type="ChEBI" id="CHEBI:33738"/>
        <dbReference type="ChEBI" id="CHEBI:57271"/>
        <dbReference type="ChEBI" id="CHEBI:57287"/>
        <dbReference type="EC" id="1.2.7.8"/>
    </reaction>
</comment>
<evidence type="ECO:0000313" key="8">
    <source>
        <dbReference type="EMBL" id="PUA32345.1"/>
    </source>
</evidence>
<dbReference type="EMBL" id="NBVN01000004">
    <property type="protein sequence ID" value="PUA32345.1"/>
    <property type="molecule type" value="Genomic_DNA"/>
</dbReference>
<dbReference type="Pfam" id="PF01855">
    <property type="entry name" value="POR_N"/>
    <property type="match status" value="1"/>
</dbReference>
<comment type="caution">
    <text evidence="8">The sequence shown here is derived from an EMBL/GenBank/DDBJ whole genome shotgun (WGS) entry which is preliminary data.</text>
</comment>
<feature type="binding site" evidence="6">
    <location>
        <position position="583"/>
    </location>
    <ligand>
        <name>[4Fe-4S] cluster</name>
        <dbReference type="ChEBI" id="CHEBI:49883"/>
        <label>1</label>
    </ligand>
</feature>
<evidence type="ECO:0000256" key="3">
    <source>
        <dbReference type="ARBA" id="ARBA00023002"/>
    </source>
</evidence>
<keyword evidence="5 6" id="KW-0004">4Fe-4S</keyword>
<dbReference type="SUPFAM" id="SSF54862">
    <property type="entry name" value="4Fe-4S ferredoxins"/>
    <property type="match status" value="1"/>
</dbReference>
<feature type="binding site" evidence="6">
    <location>
        <position position="607"/>
    </location>
    <ligand>
        <name>[4Fe-4S] cluster</name>
        <dbReference type="ChEBI" id="CHEBI:49883"/>
        <label>2</label>
    </ligand>
</feature>
<keyword evidence="5" id="KW-0813">Transport</keyword>
<dbReference type="PIRSF" id="PIRSF006439">
    <property type="entry name" value="Indolepyruvate_ferr_oxidored"/>
    <property type="match status" value="1"/>
</dbReference>
<dbReference type="NCBIfam" id="TIGR03336">
    <property type="entry name" value="IOR_alpha"/>
    <property type="match status" value="1"/>
</dbReference>
<dbReference type="GO" id="GO:0019164">
    <property type="term" value="F:pyruvate synthase activity"/>
    <property type="evidence" value="ECO:0007669"/>
    <property type="project" value="UniProtKB-ARBA"/>
</dbReference>
<dbReference type="GO" id="GO:0046872">
    <property type="term" value="F:metal ion binding"/>
    <property type="evidence" value="ECO:0007669"/>
    <property type="project" value="UniProtKB-UniRule"/>
</dbReference>
<feature type="domain" description="4Fe-4S ferredoxin-type" evidence="7">
    <location>
        <begin position="568"/>
        <end position="597"/>
    </location>
</feature>
<dbReference type="InterPro" id="IPR045025">
    <property type="entry name" value="HACL1-like"/>
</dbReference>
<evidence type="ECO:0000256" key="5">
    <source>
        <dbReference type="PIRNR" id="PIRNR006439"/>
    </source>
</evidence>
<feature type="binding site" evidence="6">
    <location>
        <position position="580"/>
    </location>
    <ligand>
        <name>[4Fe-4S] cluster</name>
        <dbReference type="ChEBI" id="CHEBI:49883"/>
        <label>1</label>
    </ligand>
</feature>
<dbReference type="InterPro" id="IPR011766">
    <property type="entry name" value="TPP_enzyme_TPP-bd"/>
</dbReference>
<dbReference type="CDD" id="cd02008">
    <property type="entry name" value="TPP_IOR_alpha"/>
    <property type="match status" value="1"/>
</dbReference>
<dbReference type="InterPro" id="IPR017900">
    <property type="entry name" value="4Fe4S_Fe_S_CS"/>
</dbReference>
<feature type="binding site" evidence="6">
    <location>
        <position position="610"/>
    </location>
    <ligand>
        <name>[4Fe-4S] cluster</name>
        <dbReference type="ChEBI" id="CHEBI:49883"/>
        <label>2</label>
    </ligand>
</feature>
<organism evidence="8 9">
    <name type="scientific">Zestosphaera tikiterensis</name>
    <dbReference type="NCBI Taxonomy" id="1973259"/>
    <lineage>
        <taxon>Archaea</taxon>
        <taxon>Thermoproteota</taxon>
        <taxon>Thermoprotei</taxon>
        <taxon>Desulfurococcales</taxon>
        <taxon>Desulfurococcaceae</taxon>
        <taxon>Zestosphaera</taxon>
    </lineage>
</organism>
<keyword evidence="5 6" id="KW-0408">Iron</keyword>
<evidence type="ECO:0000256" key="1">
    <source>
        <dbReference type="ARBA" id="ARBA00011631"/>
    </source>
</evidence>
<dbReference type="SUPFAM" id="SSF52518">
    <property type="entry name" value="Thiamin diphosphate-binding fold (THDP-binding)"/>
    <property type="match status" value="2"/>
</dbReference>
<dbReference type="InterPro" id="IPR017896">
    <property type="entry name" value="4Fe4S_Fe-S-bd"/>
</dbReference>
<feature type="domain" description="4Fe-4S ferredoxin-type" evidence="7">
    <location>
        <begin position="598"/>
        <end position="626"/>
    </location>
</feature>
<feature type="binding site" evidence="6">
    <location>
        <position position="577"/>
    </location>
    <ligand>
        <name>[4Fe-4S] cluster</name>
        <dbReference type="ChEBI" id="CHEBI:49883"/>
        <label>1</label>
    </ligand>
</feature>
<dbReference type="PANTHER" id="PTHR43710:SF6">
    <property type="entry name" value="INDOLEPYRUVATE OXIDOREDUCTASE SUBUNIT IORA"/>
    <property type="match status" value="1"/>
</dbReference>
<keyword evidence="8" id="KW-0670">Pyruvate</keyword>
<dbReference type="Gene3D" id="3.40.50.970">
    <property type="match status" value="2"/>
</dbReference>
<evidence type="ECO:0000256" key="2">
    <source>
        <dbReference type="ARBA" id="ARBA00022723"/>
    </source>
</evidence>
<sequence>MGEVNLAKAPAGVKLALMGNEAIARGVIESGTYVVTGYPGTPSSEVIMTLQECSEDLDIYVEWAVNERVAFEVGLGASIGGARSLVTMKGPGLNVASDPLISAAYSGVDGGLIVLVADDPGPITTQTEQDSRWYGKLAKLPMITPSTPQEAKDMVVAGQNISEELKLPVILRTTTRVNHTVAEVVTGDITPPKKFMSFTKDQPRFVRAGMAWNLERHKWLNKQLTLVEDVIEKYGLNKVEGEGSICLITEGVTYAYVKEVVSRSPDNLLKSLKILKLGLIHPLPKRFLIRNLSDCSKVLVIEELDPFIEEGVKNLAFDVGLNIPIYGKLSGYLPLEGELNTDLVSNALSKLLGSNLRQLNVVKQPATYAVPARPPPLCPGCPHRNSYLAILLGLAKAGYKRDEIPIFGDIGCYALSVNPPLSAIWTEHSMGASISMAMGLKLAGFNKPVIATIGDSTFYHAGIQPLIEAVNKRVDMLVVILDNGVVAMTGHQSTPAWNRTETGRHTKPVDLYEVVKALGVDRVSVVNPYRIDEMIEKVREFIKEPGVNVLIAKAPCALLNARLRGVEKRYQVLLDKCTGCLACIRVTGCPALYVGEDGKVRIITEDCLGCGLCARFCPYKAIVEVR</sequence>
<dbReference type="CDD" id="cd07034">
    <property type="entry name" value="TPP_PYR_PFOR_IOR-alpha_like"/>
    <property type="match status" value="1"/>
</dbReference>
<name>A0A2R7Y465_9CREN</name>
<keyword evidence="2 5" id="KW-0479">Metal-binding</keyword>
<dbReference type="Proteomes" id="UP000244093">
    <property type="component" value="Unassembled WGS sequence"/>
</dbReference>
<feature type="binding site" evidence="6">
    <location>
        <position position="617"/>
    </location>
    <ligand>
        <name>[4Fe-4S] cluster</name>
        <dbReference type="ChEBI" id="CHEBI:49883"/>
        <label>1</label>
    </ligand>
</feature>
<dbReference type="FunFam" id="3.40.50.970:FF:000039">
    <property type="entry name" value="Indolepyruvate oxidoreductase subunit IorA"/>
    <property type="match status" value="1"/>
</dbReference>
<comment type="function">
    <text evidence="5">Catalyzes the ferredoxin-dependent oxidative decarboxylation of arylpyruvates.</text>
</comment>
<dbReference type="GO" id="GO:0051539">
    <property type="term" value="F:4 iron, 4 sulfur cluster binding"/>
    <property type="evidence" value="ECO:0007669"/>
    <property type="project" value="UniProtKB-UniRule"/>
</dbReference>
<dbReference type="Pfam" id="PF13237">
    <property type="entry name" value="Fer4_10"/>
    <property type="match status" value="1"/>
</dbReference>
<dbReference type="GO" id="GO:0030976">
    <property type="term" value="F:thiamine pyrophosphate binding"/>
    <property type="evidence" value="ECO:0007669"/>
    <property type="project" value="InterPro"/>
</dbReference>
<evidence type="ECO:0000256" key="4">
    <source>
        <dbReference type="ARBA" id="ARBA00048893"/>
    </source>
</evidence>
<keyword evidence="5" id="KW-0249">Electron transport</keyword>
<dbReference type="AlphaFoldDB" id="A0A2R7Y465"/>
<dbReference type="InterPro" id="IPR029061">
    <property type="entry name" value="THDP-binding"/>
</dbReference>
<dbReference type="InterPro" id="IPR002880">
    <property type="entry name" value="Pyrv_Fd/Flavodoxin_OxRdtase_N"/>
</dbReference>
<evidence type="ECO:0000256" key="6">
    <source>
        <dbReference type="PIRSR" id="PIRSR006439-50"/>
    </source>
</evidence>
<dbReference type="GO" id="GO:0043805">
    <property type="term" value="F:indolepyruvate ferredoxin oxidoreductase activity"/>
    <property type="evidence" value="ECO:0007669"/>
    <property type="project" value="UniProtKB-UniRule"/>
</dbReference>
<protein>
    <recommendedName>
        <fullName evidence="5">Indolepyruvate oxidoreductase subunit IorA</fullName>
        <shortName evidence="5">IOR</shortName>
        <ecNumber evidence="5">1.2.7.8</ecNumber>
    </recommendedName>
    <alternativeName>
        <fullName evidence="5">Indolepyruvate ferredoxin oxidoreductase subunit alpha</fullName>
    </alternativeName>
</protein>
<evidence type="ECO:0000313" key="9">
    <source>
        <dbReference type="Proteomes" id="UP000244093"/>
    </source>
</evidence>
<comment type="subunit">
    <text evidence="1">Heterodimer composed of an alpha and a beta subunit.</text>
</comment>
<dbReference type="InterPro" id="IPR017721">
    <property type="entry name" value="IorA"/>
</dbReference>
<dbReference type="PANTHER" id="PTHR43710">
    <property type="entry name" value="2-HYDROXYACYL-COA LYASE"/>
    <property type="match status" value="1"/>
</dbReference>
<gene>
    <name evidence="8" type="ORF">B7O98_06715</name>
</gene>
<reference evidence="8 9" key="1">
    <citation type="journal article" date="2018" name="Syst. Appl. Microbiol.">
        <title>A new symbiotic nanoarchaeote (Candidatus Nanoclepta minutus) and its host (Zestosphaera tikiterensis gen. nov., sp. nov.) from a New Zealand hot spring.</title>
        <authorList>
            <person name="St John E."/>
            <person name="Liu Y."/>
            <person name="Podar M."/>
            <person name="Stott M.B."/>
            <person name="Meneghin J."/>
            <person name="Chen Z."/>
            <person name="Lagutin K."/>
            <person name="Mitchell K."/>
            <person name="Reysenbach A.L."/>
        </authorList>
    </citation>
    <scope>NUCLEOTIDE SEQUENCE [LARGE SCALE GENOMIC DNA]</scope>
    <source>
        <strain evidence="8">NZ3</strain>
    </source>
</reference>
<keyword evidence="3 5" id="KW-0560">Oxidoreductase</keyword>
<dbReference type="GO" id="GO:0018491">
    <property type="term" value="F:2-oxobutyrate synthase activity"/>
    <property type="evidence" value="ECO:0007669"/>
    <property type="project" value="UniProtKB-ARBA"/>
</dbReference>
<proteinExistence type="predicted"/>
<dbReference type="Gene3D" id="3.30.70.20">
    <property type="match status" value="1"/>
</dbReference>
<feature type="binding site" evidence="6">
    <location>
        <position position="589"/>
    </location>
    <ligand>
        <name>[4Fe-4S] cluster</name>
        <dbReference type="ChEBI" id="CHEBI:49883"/>
        <label>2</label>
    </ligand>
</feature>
<comment type="catalytic activity">
    <reaction evidence="4">
        <text>a 2-oxocarboxylate + 2 oxidized [2Fe-2S]-[ferredoxin] + CoA = an acyl-CoA + 2 reduced [2Fe-2S]-[ferredoxin] + CO2 + H(+)</text>
        <dbReference type="Rhea" id="RHEA:42316"/>
        <dbReference type="Rhea" id="RHEA-COMP:10000"/>
        <dbReference type="Rhea" id="RHEA-COMP:10001"/>
        <dbReference type="ChEBI" id="CHEBI:15378"/>
        <dbReference type="ChEBI" id="CHEBI:16526"/>
        <dbReference type="ChEBI" id="CHEBI:33737"/>
        <dbReference type="ChEBI" id="CHEBI:33738"/>
        <dbReference type="ChEBI" id="CHEBI:35179"/>
        <dbReference type="ChEBI" id="CHEBI:57287"/>
        <dbReference type="ChEBI" id="CHEBI:58342"/>
        <dbReference type="EC" id="1.2.7.11"/>
    </reaction>
</comment>
<comment type="subunit">
    <text evidence="5">Heterodimer of the IorA and IorB subunits.</text>
</comment>
<dbReference type="PROSITE" id="PS00198">
    <property type="entry name" value="4FE4S_FER_1"/>
    <property type="match status" value="1"/>
</dbReference>
<dbReference type="EC" id="1.2.7.8" evidence="5"/>
<keyword evidence="5 6" id="KW-0411">Iron-sulfur</keyword>
<accession>A0A2R7Y465</accession>
<evidence type="ECO:0000259" key="7">
    <source>
        <dbReference type="PROSITE" id="PS51379"/>
    </source>
</evidence>
<dbReference type="Pfam" id="PF02775">
    <property type="entry name" value="TPP_enzyme_C"/>
    <property type="match status" value="1"/>
</dbReference>